<dbReference type="RefSeq" id="YP_009810826.1">
    <property type="nucleotide sequence ID" value="NC_048049.1"/>
</dbReference>
<dbReference type="Proteomes" id="UP000257648">
    <property type="component" value="Segment"/>
</dbReference>
<protein>
    <submittedName>
        <fullName evidence="1">Uncharacterized protein</fullName>
    </submittedName>
</protein>
<evidence type="ECO:0000313" key="2">
    <source>
        <dbReference type="Proteomes" id="UP000257648"/>
    </source>
</evidence>
<reference evidence="2" key="1">
    <citation type="submission" date="2018-05" db="EMBL/GenBank/DDBJ databases">
        <authorList>
            <person name="You S."/>
        </authorList>
    </citation>
    <scope>NUCLEOTIDE SEQUENCE [LARGE SCALE GENOMIC DNA]</scope>
</reference>
<evidence type="ECO:0000313" key="1">
    <source>
        <dbReference type="EMBL" id="AXQ70467.1"/>
    </source>
</evidence>
<dbReference type="GeneID" id="55001848"/>
<name>A0A385EHG7_9CAUD</name>
<accession>A0A385EHG7</accession>
<dbReference type="KEGG" id="vg:55001848"/>
<dbReference type="EMBL" id="MH412654">
    <property type="protein sequence ID" value="AXQ70467.1"/>
    <property type="molecule type" value="Genomic_DNA"/>
</dbReference>
<organism evidence="1 2">
    <name type="scientific">Synechococcus phage S-T4</name>
    <dbReference type="NCBI Taxonomy" id="2268578"/>
    <lineage>
        <taxon>Viruses</taxon>
        <taxon>Duplodnaviria</taxon>
        <taxon>Heunggongvirae</taxon>
        <taxon>Uroviricota</taxon>
        <taxon>Caudoviricetes</taxon>
        <taxon>Pantevenvirales</taxon>
        <taxon>Kyanoviridae</taxon>
        <taxon>Tamkungvirus</taxon>
        <taxon>Tamkungvirus ST4</taxon>
    </lineage>
</organism>
<sequence length="225" mass="23271">MPPLKLDGSNGISGIDGTVNRPAVVGVATTTGLQFGTDEINFVTGGTNRATVESNGNFTIESGNLVLASGSGIDFSASADGSGTVTSELLDEYEEGSWTPTMLFGGNSVGQSFVTGPFGSYTKIGNQVCLRLSFRFSNKGTSTGSFTVSGLPFASTNLGSYQHPMGICWIAQSPVNGAPIIAAVQSGATLIFRDLHQTSGDVIPTNANFDNDTALMLSMVYDTPT</sequence>
<proteinExistence type="predicted"/>
<keyword evidence="2" id="KW-1185">Reference proteome</keyword>